<evidence type="ECO:0000313" key="2">
    <source>
        <dbReference type="Proteomes" id="UP000030764"/>
    </source>
</evidence>
<dbReference type="Proteomes" id="UP000030764">
    <property type="component" value="Unassembled WGS sequence"/>
</dbReference>
<proteinExistence type="predicted"/>
<keyword evidence="2" id="KW-1185">Reference proteome</keyword>
<organism evidence="1 2">
    <name type="scientific">Trichuris suis</name>
    <name type="common">pig whipworm</name>
    <dbReference type="NCBI Taxonomy" id="68888"/>
    <lineage>
        <taxon>Eukaryota</taxon>
        <taxon>Metazoa</taxon>
        <taxon>Ecdysozoa</taxon>
        <taxon>Nematoda</taxon>
        <taxon>Enoplea</taxon>
        <taxon>Dorylaimia</taxon>
        <taxon>Trichinellida</taxon>
        <taxon>Trichuridae</taxon>
        <taxon>Trichuris</taxon>
    </lineage>
</organism>
<name>A0A085LMW2_9BILA</name>
<protein>
    <submittedName>
        <fullName evidence="1">Uncharacterized protein</fullName>
    </submittedName>
</protein>
<reference evidence="1 2" key="1">
    <citation type="journal article" date="2014" name="Nat. Genet.">
        <title>Genome and transcriptome of the porcine whipworm Trichuris suis.</title>
        <authorList>
            <person name="Jex A.R."/>
            <person name="Nejsum P."/>
            <person name="Schwarz E.M."/>
            <person name="Hu L."/>
            <person name="Young N.D."/>
            <person name="Hall R.S."/>
            <person name="Korhonen P.K."/>
            <person name="Liao S."/>
            <person name="Thamsborg S."/>
            <person name="Xia J."/>
            <person name="Xu P."/>
            <person name="Wang S."/>
            <person name="Scheerlinck J.P."/>
            <person name="Hofmann A."/>
            <person name="Sternberg P.W."/>
            <person name="Wang J."/>
            <person name="Gasser R.B."/>
        </authorList>
    </citation>
    <scope>NUCLEOTIDE SEQUENCE [LARGE SCALE GENOMIC DNA]</scope>
    <source>
        <strain evidence="1">DCEP-RM93M</strain>
    </source>
</reference>
<evidence type="ECO:0000313" key="1">
    <source>
        <dbReference type="EMBL" id="KFD46308.1"/>
    </source>
</evidence>
<sequence length="165" mass="18711">MSKQMSKIAKVAERPMPAEQCTTIGGPFGCPPQFGNIRLTMEALASLIIAHIVAREGALHQQIAMKDRDITRFHLQKCDSIVSYWFGFEDLLVLQHFETIPYYRGTGRNLINVCISKCPSVQTSEYRLYSESSRNNFRVNGPLNGVKKERNCITCSIRPESIKKQ</sequence>
<gene>
    <name evidence="1" type="ORF">M513_12816</name>
</gene>
<accession>A0A085LMW2</accession>
<dbReference type="AlphaFoldDB" id="A0A085LMW2"/>
<dbReference type="EMBL" id="KL363379">
    <property type="protein sequence ID" value="KFD46308.1"/>
    <property type="molecule type" value="Genomic_DNA"/>
</dbReference>